<keyword evidence="2" id="KW-1185">Reference proteome</keyword>
<name>A0ACC1BGQ2_9ROSI</name>
<evidence type="ECO:0000313" key="2">
    <source>
        <dbReference type="Proteomes" id="UP001164250"/>
    </source>
</evidence>
<dbReference type="EMBL" id="CM047901">
    <property type="protein sequence ID" value="KAJ0098125.1"/>
    <property type="molecule type" value="Genomic_DNA"/>
</dbReference>
<gene>
    <name evidence="1" type="ORF">Patl1_29214</name>
</gene>
<comment type="caution">
    <text evidence="1">The sequence shown here is derived from an EMBL/GenBank/DDBJ whole genome shotgun (WGS) entry which is preliminary data.</text>
</comment>
<dbReference type="Proteomes" id="UP001164250">
    <property type="component" value="Chromosome 5"/>
</dbReference>
<proteinExistence type="predicted"/>
<organism evidence="1 2">
    <name type="scientific">Pistacia atlantica</name>
    <dbReference type="NCBI Taxonomy" id="434234"/>
    <lineage>
        <taxon>Eukaryota</taxon>
        <taxon>Viridiplantae</taxon>
        <taxon>Streptophyta</taxon>
        <taxon>Embryophyta</taxon>
        <taxon>Tracheophyta</taxon>
        <taxon>Spermatophyta</taxon>
        <taxon>Magnoliopsida</taxon>
        <taxon>eudicotyledons</taxon>
        <taxon>Gunneridae</taxon>
        <taxon>Pentapetalae</taxon>
        <taxon>rosids</taxon>
        <taxon>malvids</taxon>
        <taxon>Sapindales</taxon>
        <taxon>Anacardiaceae</taxon>
        <taxon>Pistacia</taxon>
    </lineage>
</organism>
<reference evidence="2" key="1">
    <citation type="journal article" date="2023" name="G3 (Bethesda)">
        <title>Genome assembly and association tests identify interacting loci associated with vigor, precocity, and sex in interspecific pistachio rootstocks.</title>
        <authorList>
            <person name="Palmer W."/>
            <person name="Jacygrad E."/>
            <person name="Sagayaradj S."/>
            <person name="Cavanaugh K."/>
            <person name="Han R."/>
            <person name="Bertier L."/>
            <person name="Beede B."/>
            <person name="Kafkas S."/>
            <person name="Golino D."/>
            <person name="Preece J."/>
            <person name="Michelmore R."/>
        </authorList>
    </citation>
    <scope>NUCLEOTIDE SEQUENCE [LARGE SCALE GENOMIC DNA]</scope>
</reference>
<sequence length="480" mass="53133">MSEFEIGSAHVAITPGRQLISSIPSFIPGPLSSPERYPLGLINHRLQDGLLPISESRNGNKYYAAFHTLCSGIGVQALLLPVAFTTLGPTWGVISLCVAFLWQLFTICLLLQLHETSDTRIRYSRYIQVFNVAFDNKLGKMVVWLSIMFLSGSTCLALIVIGGSTLTHFMHSICNIRALSTVELYLIFTCAVVIVSQLPNLNSLAYVSFVGAITAVGYCSFIWVVSVATGPIPLVSYEPVRAGSQIEQMVSVVNALGNIAFAFRGHNLILEIQATMPSDEKYFSQVPMWKGVVTAYSIILFCIFPVAIGGYWAYGNKIANVEGMLWALHKFHSHDVSQFMLGLISVFIVINALTSFPIYAMPTFDNMESNYTSRTERPCPWWLRVSFRALFGFGCFVTAIAMPISGGIVCLAGSMTLPVTLSYPCFMWLKIKKPRKYTTLWWLNWGLGLLGMGFSCLSVAFGIHLVIHTGIQANFFKPRE</sequence>
<accession>A0ACC1BGQ2</accession>
<evidence type="ECO:0000313" key="1">
    <source>
        <dbReference type="EMBL" id="KAJ0098125.1"/>
    </source>
</evidence>
<protein>
    <submittedName>
        <fullName evidence="1">Uncharacterized protein</fullName>
    </submittedName>
</protein>